<keyword evidence="3" id="KW-0238">DNA-binding</keyword>
<name>A0A081BAL5_9HYPH</name>
<dbReference type="Pfam" id="PF03466">
    <property type="entry name" value="LysR_substrate"/>
    <property type="match status" value="1"/>
</dbReference>
<evidence type="ECO:0000256" key="1">
    <source>
        <dbReference type="ARBA" id="ARBA00009437"/>
    </source>
</evidence>
<accession>A0A081BAL5</accession>
<comment type="similarity">
    <text evidence="1">Belongs to the LysR transcriptional regulatory family.</text>
</comment>
<reference evidence="6 7" key="1">
    <citation type="submission" date="2014-07" db="EMBL/GenBank/DDBJ databases">
        <title>Tepidicaulis marinum gen. nov., sp. nov., a novel marine bacterium denitrifying nitrate to nitrous oxide strictly under microaerobic conditions.</title>
        <authorList>
            <person name="Takeuchi M."/>
            <person name="Yamagishi T."/>
            <person name="Kamagata Y."/>
            <person name="Oshima K."/>
            <person name="Hattori M."/>
            <person name="Katayama T."/>
            <person name="Hanada S."/>
            <person name="Tamaki H."/>
            <person name="Marumo K."/>
            <person name="Maeda H."/>
            <person name="Nedachi M."/>
            <person name="Iwasaki W."/>
            <person name="Suwa Y."/>
            <person name="Sakata S."/>
        </authorList>
    </citation>
    <scope>NUCLEOTIDE SEQUENCE [LARGE SCALE GENOMIC DNA]</scope>
    <source>
        <strain evidence="6 7">MA2</strain>
    </source>
</reference>
<sequence length="300" mass="32956">MADWNLFRTFLAVADVRSYSAAGRRLKLSHATVGRHVTELERSLGTKLFVRDADGYSLTPAGERLKAEVDDMASAALRAERAASAADGAPKGIVRISTAATLAGYWLMPHMAAFREQYPHIELEFVTDTWPASVRRREADIVIRLYGPGQENLVGKKIARCGVAFYASHEYAAQHGLPAKREEWAKHTMIGFAGGAAEQELAHWSDHVTRSAPTALRFSSVADQVHAVRAGLGISVLTTLIGDTYDDLIRIAPDKLFSATDIWMLAHPDLRDTAPVRAVFDFIAASAQTDKEKLLGEWKE</sequence>
<dbReference type="PROSITE" id="PS50931">
    <property type="entry name" value="HTH_LYSR"/>
    <property type="match status" value="1"/>
</dbReference>
<dbReference type="InterPro" id="IPR036390">
    <property type="entry name" value="WH_DNA-bd_sf"/>
</dbReference>
<evidence type="ECO:0000256" key="2">
    <source>
        <dbReference type="ARBA" id="ARBA00023015"/>
    </source>
</evidence>
<evidence type="ECO:0000313" key="7">
    <source>
        <dbReference type="Proteomes" id="UP000028702"/>
    </source>
</evidence>
<dbReference type="Gene3D" id="1.10.10.10">
    <property type="entry name" value="Winged helix-like DNA-binding domain superfamily/Winged helix DNA-binding domain"/>
    <property type="match status" value="1"/>
</dbReference>
<dbReference type="Proteomes" id="UP000028702">
    <property type="component" value="Unassembled WGS sequence"/>
</dbReference>
<dbReference type="eggNOG" id="COG0583">
    <property type="taxonomic scope" value="Bacteria"/>
</dbReference>
<dbReference type="RefSeq" id="WP_045445532.1">
    <property type="nucleotide sequence ID" value="NZ_BBIO01000007.1"/>
</dbReference>
<dbReference type="AlphaFoldDB" id="A0A081BAL5"/>
<proteinExistence type="inferred from homology"/>
<dbReference type="EMBL" id="BBIO01000007">
    <property type="protein sequence ID" value="GAK45083.1"/>
    <property type="molecule type" value="Genomic_DNA"/>
</dbReference>
<dbReference type="InterPro" id="IPR005119">
    <property type="entry name" value="LysR_subst-bd"/>
</dbReference>
<dbReference type="SUPFAM" id="SSF46785">
    <property type="entry name" value="Winged helix' DNA-binding domain"/>
    <property type="match status" value="1"/>
</dbReference>
<keyword evidence="2" id="KW-0805">Transcription regulation</keyword>
<evidence type="ECO:0000256" key="4">
    <source>
        <dbReference type="ARBA" id="ARBA00023163"/>
    </source>
</evidence>
<dbReference type="STRING" id="1333998.M2A_1582"/>
<gene>
    <name evidence="6" type="ORF">M2A_1582</name>
</gene>
<dbReference type="PANTHER" id="PTHR30537">
    <property type="entry name" value="HTH-TYPE TRANSCRIPTIONAL REGULATOR"/>
    <property type="match status" value="1"/>
</dbReference>
<dbReference type="InterPro" id="IPR000847">
    <property type="entry name" value="LysR_HTH_N"/>
</dbReference>
<protein>
    <submittedName>
        <fullName evidence="6">LysR family transcriptional regulator</fullName>
    </submittedName>
</protein>
<evidence type="ECO:0000256" key="3">
    <source>
        <dbReference type="ARBA" id="ARBA00023125"/>
    </source>
</evidence>
<comment type="caution">
    <text evidence="6">The sequence shown here is derived from an EMBL/GenBank/DDBJ whole genome shotgun (WGS) entry which is preliminary data.</text>
</comment>
<dbReference type="InterPro" id="IPR036388">
    <property type="entry name" value="WH-like_DNA-bd_sf"/>
</dbReference>
<dbReference type="GO" id="GO:0003700">
    <property type="term" value="F:DNA-binding transcription factor activity"/>
    <property type="evidence" value="ECO:0007669"/>
    <property type="project" value="InterPro"/>
</dbReference>
<keyword evidence="7" id="KW-1185">Reference proteome</keyword>
<feature type="domain" description="HTH lysR-type" evidence="5">
    <location>
        <begin position="1"/>
        <end position="59"/>
    </location>
</feature>
<organism evidence="6 7">
    <name type="scientific">Tepidicaulis marinus</name>
    <dbReference type="NCBI Taxonomy" id="1333998"/>
    <lineage>
        <taxon>Bacteria</taxon>
        <taxon>Pseudomonadati</taxon>
        <taxon>Pseudomonadota</taxon>
        <taxon>Alphaproteobacteria</taxon>
        <taxon>Hyphomicrobiales</taxon>
        <taxon>Parvibaculaceae</taxon>
        <taxon>Tepidicaulis</taxon>
    </lineage>
</organism>
<dbReference type="Pfam" id="PF00126">
    <property type="entry name" value="HTH_1"/>
    <property type="match status" value="1"/>
</dbReference>
<dbReference type="Gene3D" id="3.40.190.290">
    <property type="match status" value="1"/>
</dbReference>
<evidence type="ECO:0000259" key="5">
    <source>
        <dbReference type="PROSITE" id="PS50931"/>
    </source>
</evidence>
<dbReference type="PANTHER" id="PTHR30537:SF3">
    <property type="entry name" value="TRANSCRIPTIONAL REGULATORY PROTEIN"/>
    <property type="match status" value="1"/>
</dbReference>
<evidence type="ECO:0000313" key="6">
    <source>
        <dbReference type="EMBL" id="GAK45083.1"/>
    </source>
</evidence>
<keyword evidence="4" id="KW-0804">Transcription</keyword>
<dbReference type="GO" id="GO:0006351">
    <property type="term" value="P:DNA-templated transcription"/>
    <property type="evidence" value="ECO:0007669"/>
    <property type="project" value="TreeGrafter"/>
</dbReference>
<dbReference type="InterPro" id="IPR058163">
    <property type="entry name" value="LysR-type_TF_proteobact-type"/>
</dbReference>
<dbReference type="SUPFAM" id="SSF53850">
    <property type="entry name" value="Periplasmic binding protein-like II"/>
    <property type="match status" value="1"/>
</dbReference>
<dbReference type="GO" id="GO:0043565">
    <property type="term" value="F:sequence-specific DNA binding"/>
    <property type="evidence" value="ECO:0007669"/>
    <property type="project" value="TreeGrafter"/>
</dbReference>